<dbReference type="AlphaFoldDB" id="A0A194X5H3"/>
<dbReference type="PANTHER" id="PTHR42047:SF1">
    <property type="entry name" value="PROTEIN, PUTATIVE (AFU_ORTHOLOGUE AFUA_6G03560)-RELATED"/>
    <property type="match status" value="1"/>
</dbReference>
<accession>A0A194X5H3</accession>
<evidence type="ECO:0000256" key="1">
    <source>
        <dbReference type="SAM" id="SignalP"/>
    </source>
</evidence>
<dbReference type="RefSeq" id="XP_018069679.1">
    <property type="nucleotide sequence ID" value="XM_018205061.1"/>
</dbReference>
<dbReference type="InParanoid" id="A0A194X5H3"/>
<keyword evidence="1" id="KW-0732">Signal</keyword>
<feature type="signal peptide" evidence="1">
    <location>
        <begin position="1"/>
        <end position="17"/>
    </location>
</feature>
<proteinExistence type="predicted"/>
<dbReference type="InterPro" id="IPR052820">
    <property type="entry name" value="PhiA_domain"/>
</dbReference>
<reference evidence="2 3" key="1">
    <citation type="submission" date="2015-10" db="EMBL/GenBank/DDBJ databases">
        <title>Full genome of DAOMC 229536 Phialocephala scopiformis, a fungal endophyte of spruce producing the potent anti-insectan compound rugulosin.</title>
        <authorList>
            <consortium name="DOE Joint Genome Institute"/>
            <person name="Walker A.K."/>
            <person name="Frasz S.L."/>
            <person name="Seifert K.A."/>
            <person name="Miller J.D."/>
            <person name="Mondo S.J."/>
            <person name="Labutti K."/>
            <person name="Lipzen A."/>
            <person name="Dockter R."/>
            <person name="Kennedy M."/>
            <person name="Grigoriev I.V."/>
            <person name="Spatafora J.W."/>
        </authorList>
    </citation>
    <scope>NUCLEOTIDE SEQUENCE [LARGE SCALE GENOMIC DNA]</scope>
    <source>
        <strain evidence="2 3">CBS 120377</strain>
    </source>
</reference>
<sequence length="199" mass="20438">MYTKTALVSALAGLAAAAPAPRSDNSNVFEAISLHSGSPVQGSTINANGNHFYINKAASTYCPSGVEGLDCSQYGTQTIFAFNPSSSGLALYAAVPGGQQIYVEATGALGYTIPHSGAIPNDAYVSPFEYIVQTSTGTVGKLTFEGKDFNACPTGETNGEVDIYQIFASAVSSDTQTGCIDIAIGTATDVAAPTAYEYS</sequence>
<organism evidence="2 3">
    <name type="scientific">Mollisia scopiformis</name>
    <name type="common">Conifer needle endophyte fungus</name>
    <name type="synonym">Phialocephala scopiformis</name>
    <dbReference type="NCBI Taxonomy" id="149040"/>
    <lineage>
        <taxon>Eukaryota</taxon>
        <taxon>Fungi</taxon>
        <taxon>Dikarya</taxon>
        <taxon>Ascomycota</taxon>
        <taxon>Pezizomycotina</taxon>
        <taxon>Leotiomycetes</taxon>
        <taxon>Helotiales</taxon>
        <taxon>Mollisiaceae</taxon>
        <taxon>Mollisia</taxon>
    </lineage>
</organism>
<keyword evidence="3" id="KW-1185">Reference proteome</keyword>
<dbReference type="EMBL" id="KQ947418">
    <property type="protein sequence ID" value="KUJ15324.1"/>
    <property type="molecule type" value="Genomic_DNA"/>
</dbReference>
<dbReference type="PANTHER" id="PTHR42047">
    <property type="entry name" value="PROTEIN, PUTATIVE (AFU_ORTHOLOGUE AFUA_6G03560)-RELATED"/>
    <property type="match status" value="1"/>
</dbReference>
<feature type="chain" id="PRO_5008267919" evidence="1">
    <location>
        <begin position="18"/>
        <end position="199"/>
    </location>
</feature>
<dbReference type="KEGG" id="psco:LY89DRAFT_108924"/>
<evidence type="ECO:0000313" key="2">
    <source>
        <dbReference type="EMBL" id="KUJ15324.1"/>
    </source>
</evidence>
<evidence type="ECO:0000313" key="3">
    <source>
        <dbReference type="Proteomes" id="UP000070700"/>
    </source>
</evidence>
<gene>
    <name evidence="2" type="ORF">LY89DRAFT_108924</name>
</gene>
<protein>
    <submittedName>
        <fullName evidence="2">Uncharacterized protein</fullName>
    </submittedName>
</protein>
<dbReference type="GeneID" id="28814787"/>
<dbReference type="Proteomes" id="UP000070700">
    <property type="component" value="Unassembled WGS sequence"/>
</dbReference>
<name>A0A194X5H3_MOLSC</name>
<dbReference type="OrthoDB" id="5430620at2759"/>